<feature type="transmembrane region" description="Helical" evidence="1">
    <location>
        <begin position="102"/>
        <end position="120"/>
    </location>
</feature>
<dbReference type="Proteomes" id="UP001181355">
    <property type="component" value="Chromosome"/>
</dbReference>
<name>A0ABY9RIU9_9BURK</name>
<organism evidence="2 3">
    <name type="scientific">Undibacterium cyanobacteriorum</name>
    <dbReference type="NCBI Taxonomy" id="3073561"/>
    <lineage>
        <taxon>Bacteria</taxon>
        <taxon>Pseudomonadati</taxon>
        <taxon>Pseudomonadota</taxon>
        <taxon>Betaproteobacteria</taxon>
        <taxon>Burkholderiales</taxon>
        <taxon>Oxalobacteraceae</taxon>
        <taxon>Undibacterium</taxon>
    </lineage>
</organism>
<evidence type="ECO:0000313" key="3">
    <source>
        <dbReference type="Proteomes" id="UP001181355"/>
    </source>
</evidence>
<feature type="transmembrane region" description="Helical" evidence="1">
    <location>
        <begin position="126"/>
        <end position="147"/>
    </location>
</feature>
<accession>A0ABY9RIU9</accession>
<keyword evidence="3" id="KW-1185">Reference proteome</keyword>
<protein>
    <submittedName>
        <fullName evidence="2">Uncharacterized protein</fullName>
    </submittedName>
</protein>
<proteinExistence type="predicted"/>
<keyword evidence="1" id="KW-0812">Transmembrane</keyword>
<keyword evidence="1" id="KW-1133">Transmembrane helix</keyword>
<feature type="transmembrane region" description="Helical" evidence="1">
    <location>
        <begin position="62"/>
        <end position="81"/>
    </location>
</feature>
<evidence type="ECO:0000313" key="2">
    <source>
        <dbReference type="EMBL" id="WMW80604.1"/>
    </source>
</evidence>
<evidence type="ECO:0000256" key="1">
    <source>
        <dbReference type="SAM" id="Phobius"/>
    </source>
</evidence>
<gene>
    <name evidence="2" type="ORF">RF679_18485</name>
</gene>
<keyword evidence="1" id="KW-0472">Membrane</keyword>
<reference evidence="2" key="1">
    <citation type="submission" date="2023-09" db="EMBL/GenBank/DDBJ databases">
        <title>Undibacterium sp. 20NA77.5 isolated from freshwater.</title>
        <authorList>
            <person name="Le V."/>
            <person name="Ko S.-R."/>
            <person name="Ahn C.-Y."/>
            <person name="Oh H.-M."/>
        </authorList>
    </citation>
    <scope>NUCLEOTIDE SEQUENCE</scope>
    <source>
        <strain evidence="2">20NA77.5</strain>
    </source>
</reference>
<dbReference type="EMBL" id="CP133720">
    <property type="protein sequence ID" value="WMW80604.1"/>
    <property type="molecule type" value="Genomic_DNA"/>
</dbReference>
<sequence>MHPHNPYAAPDSELDVLPQHCSRDGKFALLPSGCDLPARCIKCNAPVAIAPKKTTLYWHTPWLYLLILLNILIYIIVGLIARRTHAVTPYLCDQHRLRRRRRMQLCFGASLACIALTFVGDHFQSGAVFGLSIFGALIFFIVGLFVSRRLYANKITKEYTRIGGCGEAFLASLRQQ</sequence>
<dbReference type="RefSeq" id="WP_309482096.1">
    <property type="nucleotide sequence ID" value="NZ_CP133720.1"/>
</dbReference>